<proteinExistence type="predicted"/>
<name>A0AA36B541_OCTVU</name>
<dbReference type="AlphaFoldDB" id="A0AA36B541"/>
<organism evidence="1 2">
    <name type="scientific">Octopus vulgaris</name>
    <name type="common">Common octopus</name>
    <dbReference type="NCBI Taxonomy" id="6645"/>
    <lineage>
        <taxon>Eukaryota</taxon>
        <taxon>Metazoa</taxon>
        <taxon>Spiralia</taxon>
        <taxon>Lophotrochozoa</taxon>
        <taxon>Mollusca</taxon>
        <taxon>Cephalopoda</taxon>
        <taxon>Coleoidea</taxon>
        <taxon>Octopodiformes</taxon>
        <taxon>Octopoda</taxon>
        <taxon>Incirrata</taxon>
        <taxon>Octopodidae</taxon>
        <taxon>Octopus</taxon>
    </lineage>
</organism>
<accession>A0AA36B541</accession>
<gene>
    <name evidence="1" type="ORF">OCTVUL_1B011754</name>
</gene>
<dbReference type="EMBL" id="OX597821">
    <property type="protein sequence ID" value="CAI9727301.1"/>
    <property type="molecule type" value="Genomic_DNA"/>
</dbReference>
<reference evidence="1" key="1">
    <citation type="submission" date="2023-08" db="EMBL/GenBank/DDBJ databases">
        <authorList>
            <person name="Alioto T."/>
            <person name="Alioto T."/>
            <person name="Gomez Garrido J."/>
        </authorList>
    </citation>
    <scope>NUCLEOTIDE SEQUENCE</scope>
</reference>
<keyword evidence="2" id="KW-1185">Reference proteome</keyword>
<evidence type="ECO:0000313" key="2">
    <source>
        <dbReference type="Proteomes" id="UP001162480"/>
    </source>
</evidence>
<evidence type="ECO:0000313" key="1">
    <source>
        <dbReference type="EMBL" id="CAI9727301.1"/>
    </source>
</evidence>
<dbReference type="Proteomes" id="UP001162480">
    <property type="component" value="Chromosome 8"/>
</dbReference>
<protein>
    <submittedName>
        <fullName evidence="1">Uncharacterized protein</fullName>
    </submittedName>
</protein>
<sequence>MELKDTRFYKILQFYEKMNGFRISNVKISLISLKRSTMCFYAFWYLRNAISQRNKLLPLMLTLTYSLEELEVFFYAVEKRPFTQEM</sequence>